<feature type="transmembrane region" description="Helical" evidence="2">
    <location>
        <begin position="159"/>
        <end position="186"/>
    </location>
</feature>
<dbReference type="PIRSF" id="PIRSF015000">
    <property type="entry name" value="UCP01500"/>
    <property type="match status" value="1"/>
</dbReference>
<evidence type="ECO:0000313" key="4">
    <source>
        <dbReference type="Proteomes" id="UP000008207"/>
    </source>
</evidence>
<sequence length="241" mass="27223">MSLAANTDLGQSYRSGSPSIPLPQTASEITTVIAHYYRGEIARATGWRDRIDRTTNWAITLIGAMLSVSLAAPVEQHGILLFAMMLLLVFLIVEARRYRYFDVYRVRLRQLERHYLAQIFAPTQEKGADWTFLVAEDLRRPVFLMTYMDALTRRLRRNYLWMFLILLSAWILKIASAGNSSCIVPVQPASLLQKVADRAALGPLPGQVIVVVVCVLYGALLIQACRPSKWSMNRDDGQVHV</sequence>
<evidence type="ECO:0000313" key="3">
    <source>
        <dbReference type="EMBL" id="ACL57257.1"/>
    </source>
</evidence>
<dbReference type="EMBL" id="CP001349">
    <property type="protein sequence ID" value="ACL57257.1"/>
    <property type="molecule type" value="Genomic_DNA"/>
</dbReference>
<dbReference type="RefSeq" id="WP_015928937.1">
    <property type="nucleotide sequence ID" value="NC_011894.1"/>
</dbReference>
<feature type="transmembrane region" description="Helical" evidence="2">
    <location>
        <begin position="78"/>
        <end position="95"/>
    </location>
</feature>
<dbReference type="STRING" id="460265.Mnod_2279"/>
<organism evidence="3 4">
    <name type="scientific">Methylobacterium nodulans (strain LMG 21967 / CNCM I-2342 / ORS 2060)</name>
    <dbReference type="NCBI Taxonomy" id="460265"/>
    <lineage>
        <taxon>Bacteria</taxon>
        <taxon>Pseudomonadati</taxon>
        <taxon>Pseudomonadota</taxon>
        <taxon>Alphaproteobacteria</taxon>
        <taxon>Hyphomicrobiales</taxon>
        <taxon>Methylobacteriaceae</taxon>
        <taxon>Methylobacterium</taxon>
    </lineage>
</organism>
<keyword evidence="2" id="KW-1133">Transmembrane helix</keyword>
<protein>
    <submittedName>
        <fullName evidence="3">Conserved hypothetical membrane protein</fullName>
    </submittedName>
</protein>
<feature type="transmembrane region" description="Helical" evidence="2">
    <location>
        <begin position="206"/>
        <end position="225"/>
    </location>
</feature>
<proteinExistence type="predicted"/>
<dbReference type="eggNOG" id="COG5530">
    <property type="taxonomic scope" value="Bacteria"/>
</dbReference>
<accession>B8IA29</accession>
<reference evidence="3 4" key="1">
    <citation type="submission" date="2009-01" db="EMBL/GenBank/DDBJ databases">
        <title>Complete sequence of chromosome of Methylobacterium nodulans ORS 2060.</title>
        <authorList>
            <consortium name="US DOE Joint Genome Institute"/>
            <person name="Lucas S."/>
            <person name="Copeland A."/>
            <person name="Lapidus A."/>
            <person name="Glavina del Rio T."/>
            <person name="Dalin E."/>
            <person name="Tice H."/>
            <person name="Bruce D."/>
            <person name="Goodwin L."/>
            <person name="Pitluck S."/>
            <person name="Sims D."/>
            <person name="Brettin T."/>
            <person name="Detter J.C."/>
            <person name="Han C."/>
            <person name="Larimer F."/>
            <person name="Land M."/>
            <person name="Hauser L."/>
            <person name="Kyrpides N."/>
            <person name="Ivanova N."/>
            <person name="Marx C.J."/>
            <person name="Richardson P."/>
        </authorList>
    </citation>
    <scope>NUCLEOTIDE SEQUENCE [LARGE SCALE GENOMIC DNA]</scope>
    <source>
        <strain evidence="4">LMG 21967 / CNCM I-2342 / ORS 2060</strain>
    </source>
</reference>
<keyword evidence="2" id="KW-0472">Membrane</keyword>
<dbReference type="Pfam" id="PF10028">
    <property type="entry name" value="DUF2270"/>
    <property type="match status" value="1"/>
</dbReference>
<dbReference type="KEGG" id="mno:Mnod_2279"/>
<dbReference type="OrthoDB" id="9815569at2"/>
<dbReference type="InterPro" id="IPR014470">
    <property type="entry name" value="UCP01500"/>
</dbReference>
<dbReference type="Proteomes" id="UP000008207">
    <property type="component" value="Chromosome"/>
</dbReference>
<keyword evidence="2" id="KW-0812">Transmembrane</keyword>
<dbReference type="HOGENOM" id="CLU_089301_0_0_5"/>
<gene>
    <name evidence="3" type="ordered locus">Mnod_2279</name>
</gene>
<evidence type="ECO:0000256" key="2">
    <source>
        <dbReference type="SAM" id="Phobius"/>
    </source>
</evidence>
<dbReference type="AlphaFoldDB" id="B8IA29"/>
<evidence type="ECO:0000256" key="1">
    <source>
        <dbReference type="SAM" id="MobiDB-lite"/>
    </source>
</evidence>
<feature type="transmembrane region" description="Helical" evidence="2">
    <location>
        <begin position="55"/>
        <end position="72"/>
    </location>
</feature>
<keyword evidence="4" id="KW-1185">Reference proteome</keyword>
<feature type="region of interest" description="Disordered" evidence="1">
    <location>
        <begin position="1"/>
        <end position="21"/>
    </location>
</feature>
<name>B8IA29_METNO</name>